<protein>
    <recommendedName>
        <fullName evidence="4">Flagellar basal body rod protein N-terminal domain-containing protein</fullName>
    </recommendedName>
</protein>
<dbReference type="InterPro" id="IPR001444">
    <property type="entry name" value="Flag_bb_rod_N"/>
</dbReference>
<evidence type="ECO:0000256" key="2">
    <source>
        <dbReference type="ARBA" id="ARBA00009677"/>
    </source>
</evidence>
<dbReference type="EMBL" id="UOGB01000091">
    <property type="protein sequence ID" value="VAX17762.1"/>
    <property type="molecule type" value="Genomic_DNA"/>
</dbReference>
<evidence type="ECO:0000256" key="1">
    <source>
        <dbReference type="ARBA" id="ARBA00004117"/>
    </source>
</evidence>
<evidence type="ECO:0000256" key="3">
    <source>
        <dbReference type="ARBA" id="ARBA00023143"/>
    </source>
</evidence>
<dbReference type="InterPro" id="IPR019776">
    <property type="entry name" value="Flagellar_basal_body_rod_CS"/>
</dbReference>
<proteinExistence type="inferred from homology"/>
<reference evidence="5" key="1">
    <citation type="submission" date="2018-06" db="EMBL/GenBank/DDBJ databases">
        <authorList>
            <person name="Zhirakovskaya E."/>
        </authorList>
    </citation>
    <scope>NUCLEOTIDE SEQUENCE</scope>
</reference>
<comment type="subcellular location">
    <subcellularLocation>
        <location evidence="1">Bacterial flagellum basal body</location>
    </subcellularLocation>
</comment>
<keyword evidence="3" id="KW-0975">Bacterial flagellum</keyword>
<dbReference type="PANTHER" id="PTHR30435">
    <property type="entry name" value="FLAGELLAR PROTEIN"/>
    <property type="match status" value="1"/>
</dbReference>
<comment type="similarity">
    <text evidence="2">Belongs to the flagella basal body rod proteins family.</text>
</comment>
<evidence type="ECO:0000259" key="4">
    <source>
        <dbReference type="Pfam" id="PF00460"/>
    </source>
</evidence>
<dbReference type="GO" id="GO:0030694">
    <property type="term" value="C:bacterial-type flagellum basal body, rod"/>
    <property type="evidence" value="ECO:0007669"/>
    <property type="project" value="InterPro"/>
</dbReference>
<dbReference type="PROSITE" id="PS00588">
    <property type="entry name" value="FLAGELLA_BB_ROD"/>
    <property type="match status" value="1"/>
</dbReference>
<dbReference type="Pfam" id="PF00460">
    <property type="entry name" value="Flg_bb_rod"/>
    <property type="match status" value="1"/>
</dbReference>
<dbReference type="NCBIfam" id="TIGR01396">
    <property type="entry name" value="FlgB"/>
    <property type="match status" value="1"/>
</dbReference>
<dbReference type="GO" id="GO:0071978">
    <property type="term" value="P:bacterial-type flagellum-dependent swarming motility"/>
    <property type="evidence" value="ECO:0007669"/>
    <property type="project" value="TreeGrafter"/>
</dbReference>
<name>A0A3B1BP31_9ZZZZ</name>
<dbReference type="AlphaFoldDB" id="A0A3B1BP31"/>
<gene>
    <name evidence="5" type="ORF">MNBD_NITROSPINAE03-243</name>
</gene>
<evidence type="ECO:0000313" key="5">
    <source>
        <dbReference type="EMBL" id="VAX17762.1"/>
    </source>
</evidence>
<accession>A0A3B1BP31</accession>
<sequence length="136" mass="14856">MSDIYKIREIGLLEQGLNMRLERQAAITANVANASTPGYKAVEVNFKNRLQSAVGQRLGMTETNPGHLPNKMKGVAGVSPGYKVSIDRTRIDGNNVDLDKEFTKSATNSTEYNALITVTAKHLRNLFSVFEGGQGQ</sequence>
<dbReference type="PIRSF" id="PIRSF002889">
    <property type="entry name" value="Rod_FlgB"/>
    <property type="match status" value="1"/>
</dbReference>
<dbReference type="PANTHER" id="PTHR30435:SF12">
    <property type="entry name" value="FLAGELLAR BASAL BODY ROD PROTEIN FLGB"/>
    <property type="match status" value="1"/>
</dbReference>
<dbReference type="InterPro" id="IPR006300">
    <property type="entry name" value="FlgB"/>
</dbReference>
<organism evidence="5">
    <name type="scientific">hydrothermal vent metagenome</name>
    <dbReference type="NCBI Taxonomy" id="652676"/>
    <lineage>
        <taxon>unclassified sequences</taxon>
        <taxon>metagenomes</taxon>
        <taxon>ecological metagenomes</taxon>
    </lineage>
</organism>
<feature type="domain" description="Flagellar basal body rod protein N-terminal" evidence="4">
    <location>
        <begin position="15"/>
        <end position="40"/>
    </location>
</feature>